<dbReference type="PANTHER" id="PTHR34072">
    <property type="entry name" value="ENZYMATIC POLYPROTEIN-RELATED"/>
    <property type="match status" value="1"/>
</dbReference>
<dbReference type="EMBL" id="CP133621">
    <property type="protein sequence ID" value="WMV50712.1"/>
    <property type="molecule type" value="Genomic_DNA"/>
</dbReference>
<keyword evidence="6" id="KW-0695">RNA-directed DNA polymerase</keyword>
<evidence type="ECO:0000256" key="4">
    <source>
        <dbReference type="ARBA" id="ARBA00022759"/>
    </source>
</evidence>
<dbReference type="GO" id="GO:0004519">
    <property type="term" value="F:endonuclease activity"/>
    <property type="evidence" value="ECO:0007669"/>
    <property type="project" value="UniProtKB-KW"/>
</dbReference>
<dbReference type="GO" id="GO:0003964">
    <property type="term" value="F:RNA-directed DNA polymerase activity"/>
    <property type="evidence" value="ECO:0007669"/>
    <property type="project" value="UniProtKB-KW"/>
</dbReference>
<evidence type="ECO:0000256" key="1">
    <source>
        <dbReference type="ARBA" id="ARBA00022679"/>
    </source>
</evidence>
<dbReference type="PANTHER" id="PTHR34072:SF52">
    <property type="entry name" value="RIBONUCLEASE H"/>
    <property type="match status" value="1"/>
</dbReference>
<dbReference type="AlphaFoldDB" id="A0AAF0UQV6"/>
<keyword evidence="9" id="KW-1185">Reference proteome</keyword>
<dbReference type="InterPro" id="IPR041373">
    <property type="entry name" value="RT_RNaseH"/>
</dbReference>
<evidence type="ECO:0000256" key="5">
    <source>
        <dbReference type="ARBA" id="ARBA00022801"/>
    </source>
</evidence>
<keyword evidence="2" id="KW-0548">Nucleotidyltransferase</keyword>
<proteinExistence type="predicted"/>
<evidence type="ECO:0000256" key="3">
    <source>
        <dbReference type="ARBA" id="ARBA00022722"/>
    </source>
</evidence>
<name>A0AAF0UQV6_SOLVR</name>
<gene>
    <name evidence="8" type="ORF">MTR67_044097</name>
</gene>
<dbReference type="GO" id="GO:0016787">
    <property type="term" value="F:hydrolase activity"/>
    <property type="evidence" value="ECO:0007669"/>
    <property type="project" value="UniProtKB-KW"/>
</dbReference>
<evidence type="ECO:0000256" key="6">
    <source>
        <dbReference type="ARBA" id="ARBA00022918"/>
    </source>
</evidence>
<dbReference type="Pfam" id="PF17917">
    <property type="entry name" value="RT_RNaseH"/>
    <property type="match status" value="1"/>
</dbReference>
<keyword evidence="5" id="KW-0378">Hydrolase</keyword>
<organism evidence="8 9">
    <name type="scientific">Solanum verrucosum</name>
    <dbReference type="NCBI Taxonomy" id="315347"/>
    <lineage>
        <taxon>Eukaryota</taxon>
        <taxon>Viridiplantae</taxon>
        <taxon>Streptophyta</taxon>
        <taxon>Embryophyta</taxon>
        <taxon>Tracheophyta</taxon>
        <taxon>Spermatophyta</taxon>
        <taxon>Magnoliopsida</taxon>
        <taxon>eudicotyledons</taxon>
        <taxon>Gunneridae</taxon>
        <taxon>Pentapetalae</taxon>
        <taxon>asterids</taxon>
        <taxon>lamiids</taxon>
        <taxon>Solanales</taxon>
        <taxon>Solanaceae</taxon>
        <taxon>Solanoideae</taxon>
        <taxon>Solaneae</taxon>
        <taxon>Solanum</taxon>
    </lineage>
</organism>
<accession>A0AAF0UQV6</accession>
<keyword evidence="1" id="KW-0808">Transferase</keyword>
<evidence type="ECO:0000313" key="9">
    <source>
        <dbReference type="Proteomes" id="UP001234989"/>
    </source>
</evidence>
<sequence length="144" mass="16755">MSVNSSSNSQTLSAFDQVQVLYIQITLKSVPDPYSTASVVIAYVSRQLKVHEKNYLTHDLELAGVVFALKIWRHYMYGVHVDVLAYHKRIQYVFTPKELNLRQRRWIEFLKDYDMNVFYHPGKSNVVVDALSRPACSLRSLPYK</sequence>
<reference evidence="8" key="1">
    <citation type="submission" date="2023-08" db="EMBL/GenBank/DDBJ databases">
        <title>A de novo genome assembly of Solanum verrucosum Schlechtendal, a Mexican diploid species geographically isolated from the other diploid A-genome species in potato relatives.</title>
        <authorList>
            <person name="Hosaka K."/>
        </authorList>
    </citation>
    <scope>NUCLEOTIDE SEQUENCE</scope>
    <source>
        <tissue evidence="8">Young leaves</tissue>
    </source>
</reference>
<protein>
    <recommendedName>
        <fullName evidence="7">Reverse transcriptase RNase H-like domain-containing protein</fullName>
    </recommendedName>
</protein>
<evidence type="ECO:0000313" key="8">
    <source>
        <dbReference type="EMBL" id="WMV50712.1"/>
    </source>
</evidence>
<keyword evidence="3" id="KW-0540">Nuclease</keyword>
<keyword evidence="4" id="KW-0255">Endonuclease</keyword>
<evidence type="ECO:0000256" key="2">
    <source>
        <dbReference type="ARBA" id="ARBA00022695"/>
    </source>
</evidence>
<dbReference type="SUPFAM" id="SSF56672">
    <property type="entry name" value="DNA/RNA polymerases"/>
    <property type="match status" value="1"/>
</dbReference>
<dbReference type="CDD" id="cd09274">
    <property type="entry name" value="RNase_HI_RT_Ty3"/>
    <property type="match status" value="1"/>
</dbReference>
<feature type="domain" description="Reverse transcriptase RNase H-like" evidence="7">
    <location>
        <begin position="39"/>
        <end position="113"/>
    </location>
</feature>
<dbReference type="Proteomes" id="UP001234989">
    <property type="component" value="Chromosome 10"/>
</dbReference>
<dbReference type="InterPro" id="IPR043502">
    <property type="entry name" value="DNA/RNA_pol_sf"/>
</dbReference>
<evidence type="ECO:0000259" key="7">
    <source>
        <dbReference type="Pfam" id="PF17917"/>
    </source>
</evidence>